<dbReference type="GO" id="GO:0009792">
    <property type="term" value="P:embryo development ending in birth or egg hatching"/>
    <property type="evidence" value="ECO:0007669"/>
    <property type="project" value="UniProtKB-ARBA"/>
</dbReference>
<evidence type="ECO:0000256" key="5">
    <source>
        <dbReference type="ARBA" id="ARBA00007014"/>
    </source>
</evidence>
<dbReference type="PROSITE" id="PS50052">
    <property type="entry name" value="GUANYLATE_KINASE_2"/>
    <property type="match status" value="1"/>
</dbReference>
<comment type="subcellular location">
    <subcellularLocation>
        <location evidence="3">Cell junction</location>
    </subcellularLocation>
    <subcellularLocation>
        <location evidence="2">Cell membrane</location>
    </subcellularLocation>
    <subcellularLocation>
        <location evidence="4">Cytoplasm</location>
    </subcellularLocation>
    <subcellularLocation>
        <location evidence="1">Membrane</location>
        <topology evidence="1">Peripheral membrane protein</topology>
    </subcellularLocation>
</comment>
<feature type="domain" description="PDZ" evidence="16">
    <location>
        <begin position="323"/>
        <end position="404"/>
    </location>
</feature>
<keyword evidence="18" id="KW-1185">Reference proteome</keyword>
<feature type="domain" description="SH3" evidence="14">
    <location>
        <begin position="434"/>
        <end position="504"/>
    </location>
</feature>
<dbReference type="Pfam" id="PF00625">
    <property type="entry name" value="Guanylate_kin"/>
    <property type="match status" value="1"/>
</dbReference>
<evidence type="ECO:0000256" key="9">
    <source>
        <dbReference type="ARBA" id="ARBA00022737"/>
    </source>
</evidence>
<dbReference type="GO" id="GO:0007268">
    <property type="term" value="P:chemical synaptic transmission"/>
    <property type="evidence" value="ECO:0007669"/>
    <property type="project" value="TreeGrafter"/>
</dbReference>
<dbReference type="GO" id="GO:0045197">
    <property type="term" value="P:establishment or maintenance of epithelial cell apical/basal polarity"/>
    <property type="evidence" value="ECO:0007669"/>
    <property type="project" value="TreeGrafter"/>
</dbReference>
<keyword evidence="7" id="KW-1003">Cell membrane</keyword>
<dbReference type="PROSITE" id="PS50002">
    <property type="entry name" value="SH3"/>
    <property type="match status" value="1"/>
</dbReference>
<dbReference type="GO" id="GO:0043005">
    <property type="term" value="C:neuron projection"/>
    <property type="evidence" value="ECO:0007669"/>
    <property type="project" value="TreeGrafter"/>
</dbReference>
<evidence type="ECO:0000256" key="11">
    <source>
        <dbReference type="ARBA" id="ARBA00023136"/>
    </source>
</evidence>
<evidence type="ECO:0000256" key="2">
    <source>
        <dbReference type="ARBA" id="ARBA00004236"/>
    </source>
</evidence>
<keyword evidence="10" id="KW-0965">Cell junction</keyword>
<dbReference type="InterPro" id="IPR027417">
    <property type="entry name" value="P-loop_NTPase"/>
</dbReference>
<evidence type="ECO:0000259" key="15">
    <source>
        <dbReference type="PROSITE" id="PS50052"/>
    </source>
</evidence>
<feature type="region of interest" description="Disordered" evidence="13">
    <location>
        <begin position="111"/>
        <end position="149"/>
    </location>
</feature>
<feature type="compositionally biased region" description="Polar residues" evidence="13">
    <location>
        <begin position="512"/>
        <end position="522"/>
    </location>
</feature>
<dbReference type="Gene3D" id="2.30.42.10">
    <property type="match status" value="3"/>
</dbReference>
<dbReference type="InterPro" id="IPR036034">
    <property type="entry name" value="PDZ_sf"/>
</dbReference>
<evidence type="ECO:0000256" key="8">
    <source>
        <dbReference type="ARBA" id="ARBA00022490"/>
    </source>
</evidence>
<dbReference type="GO" id="GO:0019901">
    <property type="term" value="F:protein kinase binding"/>
    <property type="evidence" value="ECO:0007669"/>
    <property type="project" value="TreeGrafter"/>
</dbReference>
<dbReference type="GO" id="GO:0098839">
    <property type="term" value="C:postsynaptic density membrane"/>
    <property type="evidence" value="ECO:0007669"/>
    <property type="project" value="TreeGrafter"/>
</dbReference>
<evidence type="ECO:0000256" key="4">
    <source>
        <dbReference type="ARBA" id="ARBA00004496"/>
    </source>
</evidence>
<dbReference type="SUPFAM" id="SSF52540">
    <property type="entry name" value="P-loop containing nucleoside triphosphate hydrolases"/>
    <property type="match status" value="1"/>
</dbReference>
<dbReference type="GO" id="GO:0043113">
    <property type="term" value="P:receptor clustering"/>
    <property type="evidence" value="ECO:0007669"/>
    <property type="project" value="TreeGrafter"/>
</dbReference>
<dbReference type="GO" id="GO:0043297">
    <property type="term" value="P:apical junction assembly"/>
    <property type="evidence" value="ECO:0007669"/>
    <property type="project" value="UniProtKB-ARBA"/>
</dbReference>
<organism evidence="19">
    <name type="scientific">Enterobius vermicularis</name>
    <name type="common">Human pinworm</name>
    <dbReference type="NCBI Taxonomy" id="51028"/>
    <lineage>
        <taxon>Eukaryota</taxon>
        <taxon>Metazoa</taxon>
        <taxon>Ecdysozoa</taxon>
        <taxon>Nematoda</taxon>
        <taxon>Chromadorea</taxon>
        <taxon>Rhabditida</taxon>
        <taxon>Spirurina</taxon>
        <taxon>Oxyuridomorpha</taxon>
        <taxon>Oxyuroidea</taxon>
        <taxon>Oxyuridae</taxon>
        <taxon>Enterobius</taxon>
    </lineage>
</organism>
<evidence type="ECO:0000256" key="7">
    <source>
        <dbReference type="ARBA" id="ARBA00022475"/>
    </source>
</evidence>
<dbReference type="InterPro" id="IPR001478">
    <property type="entry name" value="PDZ"/>
</dbReference>
<reference evidence="17 18" key="2">
    <citation type="submission" date="2018-10" db="EMBL/GenBank/DDBJ databases">
        <authorList>
            <consortium name="Pathogen Informatics"/>
        </authorList>
    </citation>
    <scope>NUCLEOTIDE SEQUENCE [LARGE SCALE GENOMIC DNA]</scope>
</reference>
<dbReference type="InterPro" id="IPR050614">
    <property type="entry name" value="Synaptic_Scaffolding_LAP-MAGUK"/>
</dbReference>
<dbReference type="EMBL" id="UXUI01008264">
    <property type="protein sequence ID" value="VDD91021.1"/>
    <property type="molecule type" value="Genomic_DNA"/>
</dbReference>
<dbReference type="Pfam" id="PF00018">
    <property type="entry name" value="SH3_1"/>
    <property type="match status" value="1"/>
</dbReference>
<keyword evidence="9" id="KW-0677">Repeat</keyword>
<dbReference type="GO" id="GO:0005737">
    <property type="term" value="C:cytoplasm"/>
    <property type="evidence" value="ECO:0007669"/>
    <property type="project" value="UniProtKB-SubCell"/>
</dbReference>
<evidence type="ECO:0000256" key="3">
    <source>
        <dbReference type="ARBA" id="ARBA00004282"/>
    </source>
</evidence>
<keyword evidence="11" id="KW-0472">Membrane</keyword>
<evidence type="ECO:0000256" key="1">
    <source>
        <dbReference type="ARBA" id="ARBA00004170"/>
    </source>
</evidence>
<dbReference type="InterPro" id="IPR036028">
    <property type="entry name" value="SH3-like_dom_sf"/>
</dbReference>
<dbReference type="GO" id="GO:0016323">
    <property type="term" value="C:basolateral plasma membrane"/>
    <property type="evidence" value="ECO:0007669"/>
    <property type="project" value="TreeGrafter"/>
</dbReference>
<feature type="domain" description="Guanylate kinase-like" evidence="15">
    <location>
        <begin position="580"/>
        <end position="756"/>
    </location>
</feature>
<evidence type="ECO:0000256" key="10">
    <source>
        <dbReference type="ARBA" id="ARBA00022949"/>
    </source>
</evidence>
<evidence type="ECO:0000313" key="17">
    <source>
        <dbReference type="EMBL" id="VDD91021.1"/>
    </source>
</evidence>
<dbReference type="CDD" id="cd06795">
    <property type="entry name" value="PDZ3_Dlg1-2-4-like"/>
    <property type="match status" value="1"/>
</dbReference>
<dbReference type="InterPro" id="IPR020590">
    <property type="entry name" value="Guanylate_kinase_CS"/>
</dbReference>
<evidence type="ECO:0000256" key="6">
    <source>
        <dbReference type="ARBA" id="ARBA00022443"/>
    </source>
</evidence>
<feature type="compositionally biased region" description="Pro residues" evidence="13">
    <location>
        <begin position="132"/>
        <end position="142"/>
    </location>
</feature>
<dbReference type="WBParaSite" id="EVEC_0000616101-mRNA-1">
    <property type="protein sequence ID" value="EVEC_0000616101-mRNA-1"/>
    <property type="gene ID" value="EVEC_0000616101"/>
</dbReference>
<evidence type="ECO:0000313" key="18">
    <source>
        <dbReference type="Proteomes" id="UP000274131"/>
    </source>
</evidence>
<dbReference type="GO" id="GO:0099072">
    <property type="term" value="P:regulation of postsynaptic membrane neurotransmitter receptor levels"/>
    <property type="evidence" value="ECO:0007669"/>
    <property type="project" value="TreeGrafter"/>
</dbReference>
<keyword evidence="8" id="KW-0963">Cytoplasm</keyword>
<dbReference type="CDD" id="cd11861">
    <property type="entry name" value="SH3_DLG-like"/>
    <property type="match status" value="1"/>
</dbReference>
<dbReference type="Gene3D" id="2.30.30.40">
    <property type="entry name" value="SH3 Domains"/>
    <property type="match status" value="1"/>
</dbReference>
<evidence type="ECO:0000259" key="14">
    <source>
        <dbReference type="PROSITE" id="PS50002"/>
    </source>
</evidence>
<evidence type="ECO:0000313" key="19">
    <source>
        <dbReference type="WBParaSite" id="EVEC_0000616101-mRNA-1"/>
    </source>
</evidence>
<dbReference type="Pfam" id="PF00595">
    <property type="entry name" value="PDZ"/>
    <property type="match status" value="3"/>
</dbReference>
<name>A0A0N4V7A0_ENTVE</name>
<dbReference type="Gene3D" id="3.40.50.300">
    <property type="entry name" value="P-loop containing nucleotide triphosphate hydrolases"/>
    <property type="match status" value="1"/>
</dbReference>
<dbReference type="SMART" id="SM00072">
    <property type="entry name" value="GuKc"/>
    <property type="match status" value="1"/>
</dbReference>
<feature type="region of interest" description="Disordered" evidence="13">
    <location>
        <begin position="487"/>
        <end position="535"/>
    </location>
</feature>
<dbReference type="FunFam" id="2.30.42.10:FF:000004">
    <property type="entry name" value="Disks large homolog 4 isoform 2"/>
    <property type="match status" value="1"/>
</dbReference>
<dbReference type="InterPro" id="IPR001452">
    <property type="entry name" value="SH3_domain"/>
</dbReference>
<reference evidence="19" key="1">
    <citation type="submission" date="2017-02" db="UniProtKB">
        <authorList>
            <consortium name="WormBaseParasite"/>
        </authorList>
    </citation>
    <scope>IDENTIFICATION</scope>
</reference>
<dbReference type="CDD" id="cd06724">
    <property type="entry name" value="PDZ2_Dlg1-2-4-like"/>
    <property type="match status" value="1"/>
</dbReference>
<dbReference type="STRING" id="51028.A0A0N4V7A0"/>
<dbReference type="AlphaFoldDB" id="A0A0N4V7A0"/>
<protein>
    <submittedName>
        <fullName evidence="19">Disks large homolog 3</fullName>
    </submittedName>
</protein>
<dbReference type="SMART" id="SM00228">
    <property type="entry name" value="PDZ"/>
    <property type="match status" value="3"/>
</dbReference>
<dbReference type="GO" id="GO:0043296">
    <property type="term" value="C:apical junction complex"/>
    <property type="evidence" value="ECO:0007669"/>
    <property type="project" value="UniProtKB-ARBA"/>
</dbReference>
<dbReference type="SUPFAM" id="SSF50156">
    <property type="entry name" value="PDZ domain-like"/>
    <property type="match status" value="3"/>
</dbReference>
<evidence type="ECO:0000256" key="12">
    <source>
        <dbReference type="PROSITE-ProRule" id="PRU00192"/>
    </source>
</evidence>
<dbReference type="SMART" id="SM00326">
    <property type="entry name" value="SH3"/>
    <property type="match status" value="1"/>
</dbReference>
<dbReference type="PROSITE" id="PS50106">
    <property type="entry name" value="PDZ"/>
    <property type="match status" value="3"/>
</dbReference>
<dbReference type="GO" id="GO:0097120">
    <property type="term" value="P:receptor localization to synapse"/>
    <property type="evidence" value="ECO:0007669"/>
    <property type="project" value="TreeGrafter"/>
</dbReference>
<evidence type="ECO:0000259" key="16">
    <source>
        <dbReference type="PROSITE" id="PS50106"/>
    </source>
</evidence>
<dbReference type="PANTHER" id="PTHR23119:SF51">
    <property type="entry name" value="DISKS LARGE 1 TUMOR SUPPRESSOR PROTEIN"/>
    <property type="match status" value="1"/>
</dbReference>
<sequence length="772" mass="85289">MINRDSLIDSDGTEWELEEVVLEKGNTGLGFSIAGGLDQPMADGDPSIYVTAIIPGGAAAADGRMRQNDIIMKVNTTDCSRVPHAVTVDALKTAGNVVRLVLKRRKLKRSSSGISPYQSGSHLSPLDHSSPAAPPYAPPAPPSHSSYTNIPVQRSREIERLERIPGAQKIELYKRQKGLGFSIAGGVNNEHIAGDTGIYVTKIIEGGAAYQDGRLQVGDKLLAVDDTSLENVIHDFAVETLKNTSNKVTLLYLKNPHPEILPVTTTLDDTTPSLGTTSFHQPGFIFSKIYLAGASLSRESLGARTPVSYQAGAPQEPPLVPRTVALNKGMQGLGFNIVGGEEGEPIYISYVLPGGVADLSGNVRKGDVLLQVNGVNLKNANHGEAAQALKEALNPVTLTLQYRPQEYAEFEAKIEQLRREMMNAGAVPVGGVARRELYVKSLFDYDPARDAGVPNRTLTFSYGDILHVLSSTDDDWWQARLVNENGEEGREGLIPSKKRVEKKERQRRKQVNFNAGSQSLGRNSGMDGRRGSRSQLSFSRKFPFVKSTEKLNEFTDNDLGISEAPIPTYVVVERQQINYPRPVIILGATKDRINDELVVRDRNRFSSCVPHTSRPPKEHEVDGRDYHFISKEQMQEDVKNNRFIEAGEYMNNLYGTSISSILDVANAGRHCVLDLRSGNAIRRLQTTANIYPIAIFLKPQSYHQIMDWDRGITDEEAMNQFQYWQKVEQNYSDLFTAVIGGQSSEDLVRKVLSIINEHSRSLAWVPSQNQII</sequence>
<dbReference type="GO" id="GO:0098609">
    <property type="term" value="P:cell-cell adhesion"/>
    <property type="evidence" value="ECO:0007669"/>
    <property type="project" value="TreeGrafter"/>
</dbReference>
<dbReference type="InterPro" id="IPR008144">
    <property type="entry name" value="Guanylate_kin-like_dom"/>
</dbReference>
<keyword evidence="6 12" id="KW-0728">SH3 domain</keyword>
<accession>A0A0N4V7A0</accession>
<evidence type="ECO:0000256" key="13">
    <source>
        <dbReference type="SAM" id="MobiDB-lite"/>
    </source>
</evidence>
<dbReference type="FunFam" id="2.30.42.10:FF:000048">
    <property type="entry name" value="disks large homolog 1 isoform X1"/>
    <property type="match status" value="1"/>
</dbReference>
<proteinExistence type="inferred from homology"/>
<feature type="compositionally biased region" description="Basic residues" evidence="13">
    <location>
        <begin position="496"/>
        <end position="510"/>
    </location>
</feature>
<comment type="similarity">
    <text evidence="5">Belongs to the MAGUK family.</text>
</comment>
<dbReference type="OrthoDB" id="78824at2759"/>
<dbReference type="Proteomes" id="UP000274131">
    <property type="component" value="Unassembled WGS sequence"/>
</dbReference>
<dbReference type="InterPro" id="IPR008145">
    <property type="entry name" value="GK/Ca_channel_bsu"/>
</dbReference>
<dbReference type="FunFam" id="3.30.63.10:FF:000002">
    <property type="entry name" value="Guanylate kinase 1"/>
    <property type="match status" value="1"/>
</dbReference>
<feature type="compositionally biased region" description="Low complexity" evidence="13">
    <location>
        <begin position="111"/>
        <end position="121"/>
    </location>
</feature>
<dbReference type="PROSITE" id="PS00856">
    <property type="entry name" value="GUANYLATE_KINASE_1"/>
    <property type="match status" value="1"/>
</dbReference>
<feature type="domain" description="PDZ" evidence="16">
    <location>
        <begin position="169"/>
        <end position="256"/>
    </location>
</feature>
<dbReference type="GO" id="GO:0031594">
    <property type="term" value="C:neuromuscular junction"/>
    <property type="evidence" value="ECO:0007669"/>
    <property type="project" value="TreeGrafter"/>
</dbReference>
<gene>
    <name evidence="17" type="ORF">EVEC_LOCUS5772</name>
</gene>
<dbReference type="FunFam" id="2.30.42.10:FF:000001">
    <property type="entry name" value="Disks large homolog 1 isoform 2"/>
    <property type="match status" value="1"/>
</dbReference>
<feature type="domain" description="PDZ" evidence="16">
    <location>
        <begin position="19"/>
        <end position="106"/>
    </location>
</feature>
<dbReference type="PANTHER" id="PTHR23119">
    <property type="entry name" value="DISCS LARGE"/>
    <property type="match status" value="1"/>
</dbReference>
<dbReference type="SUPFAM" id="SSF50044">
    <property type="entry name" value="SH3-domain"/>
    <property type="match status" value="1"/>
</dbReference>